<organism evidence="1 2">
    <name type="scientific">Candidatus Marsarchaeota G2 archaeon OSP_D</name>
    <dbReference type="NCBI Taxonomy" id="1978157"/>
    <lineage>
        <taxon>Archaea</taxon>
        <taxon>Candidatus Marsarchaeota</taxon>
        <taxon>Candidatus Marsarchaeota group 2</taxon>
    </lineage>
</organism>
<dbReference type="Proteomes" id="UP000240322">
    <property type="component" value="Unassembled WGS sequence"/>
</dbReference>
<sequence length="65" mass="7439">MEMLGECGRCEVRVEEEAAPCPRSMMIHPLHIFPVDGYTYMFRFYSKNPSKASIDNVDVVVVVEN</sequence>
<accession>A0A2R6AMH3</accession>
<proteinExistence type="predicted"/>
<comment type="caution">
    <text evidence="1">The sequence shown here is derived from an EMBL/GenBank/DDBJ whole genome shotgun (WGS) entry which is preliminary data.</text>
</comment>
<name>A0A2R6AMH3_9ARCH</name>
<reference evidence="1 2" key="1">
    <citation type="submission" date="2017-04" db="EMBL/GenBank/DDBJ databases">
        <title>Novel microbial lineages endemic to geothermal iron-oxide mats fill important gaps in the evolutionary history of Archaea.</title>
        <authorList>
            <person name="Jay Z.J."/>
            <person name="Beam J.P."/>
            <person name="Dlakic M."/>
            <person name="Rusch D.B."/>
            <person name="Kozubal M.A."/>
            <person name="Inskeep W.P."/>
        </authorList>
    </citation>
    <scope>NUCLEOTIDE SEQUENCE [LARGE SCALE GENOMIC DNA]</scope>
    <source>
        <strain evidence="1">OSP_D</strain>
    </source>
</reference>
<gene>
    <name evidence="1" type="ORF">B9Q03_10380</name>
</gene>
<dbReference type="EMBL" id="NEXE01000156">
    <property type="protein sequence ID" value="PSN87562.1"/>
    <property type="molecule type" value="Genomic_DNA"/>
</dbReference>
<dbReference type="AlphaFoldDB" id="A0A2R6AMH3"/>
<protein>
    <submittedName>
        <fullName evidence="1">Uncharacterized protein</fullName>
    </submittedName>
</protein>
<evidence type="ECO:0000313" key="2">
    <source>
        <dbReference type="Proteomes" id="UP000240322"/>
    </source>
</evidence>
<evidence type="ECO:0000313" key="1">
    <source>
        <dbReference type="EMBL" id="PSN87562.1"/>
    </source>
</evidence>